<evidence type="ECO:0000256" key="6">
    <source>
        <dbReference type="NCBIfam" id="TIGR00152"/>
    </source>
</evidence>
<dbReference type="PANTHER" id="PTHR10695:SF46">
    <property type="entry name" value="BIFUNCTIONAL COENZYME A SYNTHASE-RELATED"/>
    <property type="match status" value="1"/>
</dbReference>
<comment type="caution">
    <text evidence="7">The sequence shown here is derived from an EMBL/GenBank/DDBJ whole genome shotgun (WGS) entry which is preliminary data.</text>
</comment>
<keyword evidence="5" id="KW-0808">Transferase</keyword>
<evidence type="ECO:0000313" key="7">
    <source>
        <dbReference type="EMBL" id="TDU40548.1"/>
    </source>
</evidence>
<evidence type="ECO:0000313" key="8">
    <source>
        <dbReference type="Proteomes" id="UP000294689"/>
    </source>
</evidence>
<keyword evidence="5 7" id="KW-0418">Kinase</keyword>
<dbReference type="OrthoDB" id="9812943at2"/>
<dbReference type="AlphaFoldDB" id="A0A4R7PZU7"/>
<protein>
    <recommendedName>
        <fullName evidence="5 6">Dephospho-CoA kinase</fullName>
        <ecNumber evidence="5 6">2.7.1.24</ecNumber>
    </recommendedName>
    <alternativeName>
        <fullName evidence="5">Dephosphocoenzyme A kinase</fullName>
    </alternativeName>
</protein>
<dbReference type="Gene3D" id="3.40.50.300">
    <property type="entry name" value="P-loop containing nucleotide triphosphate hydrolases"/>
    <property type="match status" value="1"/>
</dbReference>
<feature type="binding site" evidence="5">
    <location>
        <begin position="11"/>
        <end position="16"/>
    </location>
    <ligand>
        <name>ATP</name>
        <dbReference type="ChEBI" id="CHEBI:30616"/>
    </ligand>
</feature>
<dbReference type="GO" id="GO:0005737">
    <property type="term" value="C:cytoplasm"/>
    <property type="evidence" value="ECO:0007669"/>
    <property type="project" value="UniProtKB-SubCell"/>
</dbReference>
<dbReference type="GO" id="GO:0005524">
    <property type="term" value="F:ATP binding"/>
    <property type="evidence" value="ECO:0007669"/>
    <property type="project" value="UniProtKB-UniRule"/>
</dbReference>
<reference evidence="7 8" key="1">
    <citation type="submission" date="2019-03" db="EMBL/GenBank/DDBJ databases">
        <title>Genomic Encyclopedia of Archaeal and Bacterial Type Strains, Phase II (KMG-II): from individual species to whole genera.</title>
        <authorList>
            <person name="Goeker M."/>
        </authorList>
    </citation>
    <scope>NUCLEOTIDE SEQUENCE [LARGE SCALE GENOMIC DNA]</scope>
    <source>
        <strain evidence="7 8">DSM 28135</strain>
    </source>
</reference>
<comment type="subcellular location">
    <subcellularLocation>
        <location evidence="5">Cytoplasm</location>
    </subcellularLocation>
</comment>
<dbReference type="Proteomes" id="UP000294689">
    <property type="component" value="Unassembled WGS sequence"/>
</dbReference>
<dbReference type="GO" id="GO:0004140">
    <property type="term" value="F:dephospho-CoA kinase activity"/>
    <property type="evidence" value="ECO:0007669"/>
    <property type="project" value="UniProtKB-UniRule"/>
</dbReference>
<dbReference type="EC" id="2.7.1.24" evidence="5 6"/>
<dbReference type="InterPro" id="IPR001977">
    <property type="entry name" value="Depp_CoAkinase"/>
</dbReference>
<dbReference type="NCBIfam" id="TIGR00152">
    <property type="entry name" value="dephospho-CoA kinase"/>
    <property type="match status" value="1"/>
</dbReference>
<accession>A0A4R7PZU7</accession>
<keyword evidence="2 5" id="KW-0547">Nucleotide-binding</keyword>
<comment type="catalytic activity">
    <reaction evidence="5">
        <text>3'-dephospho-CoA + ATP = ADP + CoA + H(+)</text>
        <dbReference type="Rhea" id="RHEA:18245"/>
        <dbReference type="ChEBI" id="CHEBI:15378"/>
        <dbReference type="ChEBI" id="CHEBI:30616"/>
        <dbReference type="ChEBI" id="CHEBI:57287"/>
        <dbReference type="ChEBI" id="CHEBI:57328"/>
        <dbReference type="ChEBI" id="CHEBI:456216"/>
        <dbReference type="EC" id="2.7.1.24"/>
    </reaction>
</comment>
<gene>
    <name evidence="5" type="primary">coaE</name>
    <name evidence="7" type="ORF">BXY82_2600</name>
</gene>
<dbReference type="PROSITE" id="PS51219">
    <property type="entry name" value="DPCK"/>
    <property type="match status" value="1"/>
</dbReference>
<comment type="function">
    <text evidence="5">Catalyzes the phosphorylation of the 3'-hydroxyl group of dephosphocoenzyme A to form coenzyme A.</text>
</comment>
<organism evidence="7 8">
    <name type="scientific">Gelidibacter sediminis</name>
    <dbReference type="NCBI Taxonomy" id="1608710"/>
    <lineage>
        <taxon>Bacteria</taxon>
        <taxon>Pseudomonadati</taxon>
        <taxon>Bacteroidota</taxon>
        <taxon>Flavobacteriia</taxon>
        <taxon>Flavobacteriales</taxon>
        <taxon>Flavobacteriaceae</taxon>
        <taxon>Gelidibacter</taxon>
    </lineage>
</organism>
<evidence type="ECO:0000256" key="4">
    <source>
        <dbReference type="ARBA" id="ARBA00022993"/>
    </source>
</evidence>
<dbReference type="Pfam" id="PF01121">
    <property type="entry name" value="CoaE"/>
    <property type="match status" value="1"/>
</dbReference>
<comment type="pathway">
    <text evidence="5">Cofactor biosynthesis; coenzyme A biosynthesis; CoA from (R)-pantothenate: step 5/5.</text>
</comment>
<evidence type="ECO:0000256" key="5">
    <source>
        <dbReference type="HAMAP-Rule" id="MF_00376"/>
    </source>
</evidence>
<dbReference type="SUPFAM" id="SSF52540">
    <property type="entry name" value="P-loop containing nucleoside triphosphate hydrolases"/>
    <property type="match status" value="1"/>
</dbReference>
<dbReference type="CDD" id="cd02022">
    <property type="entry name" value="DPCK"/>
    <property type="match status" value="1"/>
</dbReference>
<keyword evidence="8" id="KW-1185">Reference proteome</keyword>
<keyword evidence="4 5" id="KW-0173">Coenzyme A biosynthesis</keyword>
<dbReference type="EMBL" id="SOBW01000008">
    <property type="protein sequence ID" value="TDU40548.1"/>
    <property type="molecule type" value="Genomic_DNA"/>
</dbReference>
<dbReference type="RefSeq" id="WP_133758552.1">
    <property type="nucleotide sequence ID" value="NZ_SOBW01000008.1"/>
</dbReference>
<evidence type="ECO:0000256" key="3">
    <source>
        <dbReference type="ARBA" id="ARBA00022840"/>
    </source>
</evidence>
<dbReference type="PANTHER" id="PTHR10695">
    <property type="entry name" value="DEPHOSPHO-COA KINASE-RELATED"/>
    <property type="match status" value="1"/>
</dbReference>
<comment type="similarity">
    <text evidence="1 5">Belongs to the CoaE family.</text>
</comment>
<dbReference type="InterPro" id="IPR027417">
    <property type="entry name" value="P-loop_NTPase"/>
</dbReference>
<keyword evidence="5" id="KW-0963">Cytoplasm</keyword>
<name>A0A4R7PZU7_9FLAO</name>
<dbReference type="GO" id="GO:0015937">
    <property type="term" value="P:coenzyme A biosynthetic process"/>
    <property type="evidence" value="ECO:0007669"/>
    <property type="project" value="UniProtKB-UniRule"/>
</dbReference>
<proteinExistence type="inferred from homology"/>
<dbReference type="HAMAP" id="MF_00376">
    <property type="entry name" value="Dephospho_CoA_kinase"/>
    <property type="match status" value="1"/>
</dbReference>
<evidence type="ECO:0000256" key="2">
    <source>
        <dbReference type="ARBA" id="ARBA00022741"/>
    </source>
</evidence>
<dbReference type="UniPathway" id="UPA00241">
    <property type="reaction ID" value="UER00356"/>
</dbReference>
<evidence type="ECO:0000256" key="1">
    <source>
        <dbReference type="ARBA" id="ARBA00009018"/>
    </source>
</evidence>
<sequence length="197" mass="22363">MKIIGITGGIGSGKTTVAKIFQGLGVPLYIADERAKHLMNTSKAVKNELIALFGEEAYKDNQPNRPFLASKIFDNPELLKQMNGIIHPRVGEDFLKWQSEQNFPYVLKEAAIIFENDMASQYDFIINVVADLDKRIARVKQRDNTTEDKIMAIVNNQLPDEVKSKQSDFVITNHDLDQTKDQVNIIHQYLLKTIDNT</sequence>
<keyword evidence="3 5" id="KW-0067">ATP-binding</keyword>